<name>A0ABW1AQP7_9RHOO</name>
<keyword evidence="5" id="KW-0410">Iron transport</keyword>
<comment type="caution">
    <text evidence="18">The sequence shown here is derived from an EMBL/GenBank/DDBJ whole genome shotgun (WGS) entry which is preliminary data.</text>
</comment>
<evidence type="ECO:0000256" key="10">
    <source>
        <dbReference type="ARBA" id="ARBA00023077"/>
    </source>
</evidence>
<comment type="subcellular location">
    <subcellularLocation>
        <location evidence="1 14">Cell outer membrane</location>
        <topology evidence="1 14">Multi-pass membrane protein</topology>
    </subcellularLocation>
</comment>
<dbReference type="Pfam" id="PF07660">
    <property type="entry name" value="STN"/>
    <property type="match status" value="1"/>
</dbReference>
<dbReference type="CDD" id="cd01347">
    <property type="entry name" value="ligand_gated_channel"/>
    <property type="match status" value="1"/>
</dbReference>
<comment type="similarity">
    <text evidence="2 14 16">Belongs to the TonB-dependent receptor family.</text>
</comment>
<sequence>MKSQHMGRFAGIRASRIAAPPAAIRAAIEAMAMSAALGIIVASPAVAAEPAAAMVQRQYAIGAGELGDVLAQYAATAGVQLVFDPAALAGRRSPGLQGRYGVREGFEQLLRGSGYQLVKQGNDAYSLHKAPAAPVPAAAAEPRVAQLAEVRVTASGEAAGELPRPYAGGKVARGGRVGMLGNKDVMDTPFSQTSYTAEFIADRQARTLSDVMSSDPSVAIDNPSASGWEATVIRGFSTGDGTSSVSLNGLYGILPADATGIGMAERVEVLKGPSALLNGMPTADAVGGTVNLVSKRAPYEPLAQITVSHASRSQPGVSADIGRRFGEDRAFGVRFNGTWRDGGLSVDPTKEKMVSGVLGLDYQGEGVRLSADFGHQERDLSSANRPLFLGAGVRIPKLPRNDESYLPPWTIWNGGSTFGMVQAEWDIAEGITAYAAYGMRKTDGKEVLFINPVLLDAEGDWEATPSRSASASQTRSATAGLRFAADTGPVRHAIAVNAARITEDADYAQLWGSDFEFTSNLYHPVHVPEPALVVGDLRPSSVAKRSSFGIADTLSMFGDRLQITVGTRRQSVSSKNISIATGAVTSSYESHVWSPAVGVIVKPRDGVSIYANYIEGLRPGTVVGETYANAGQIFPPYRSKQYEAGVKVDWSGNLITTVSAFQIAQPNTVTIPGVPLPALALNGEQRNRGLEFSMFGQPWNGVRLTGGLMVIDAELRKTEGGADDGNQAPAVPKWQATLGGEWDTGLVPGLTLTARVKHSEMAYIDTANARSVPSWTLLDVGARYRFTSLWNEPAVLRLTIENALDKNFWISRTYGVYQSTPRTVLLSATFDF</sequence>
<protein>
    <submittedName>
        <fullName evidence="18">TonB-dependent siderophore receptor</fullName>
    </submittedName>
</protein>
<dbReference type="InterPro" id="IPR010917">
    <property type="entry name" value="TonB_rcpt_CS"/>
</dbReference>
<dbReference type="InterPro" id="IPR010105">
    <property type="entry name" value="TonB_sidphr_rcpt"/>
</dbReference>
<keyword evidence="11 14" id="KW-0472">Membrane</keyword>
<keyword evidence="8" id="KW-0408">Iron</keyword>
<accession>A0ABW1AQP7</accession>
<keyword evidence="9" id="KW-0406">Ion transport</keyword>
<dbReference type="Gene3D" id="2.170.130.10">
    <property type="entry name" value="TonB-dependent receptor, plug domain"/>
    <property type="match status" value="1"/>
</dbReference>
<evidence type="ECO:0000256" key="4">
    <source>
        <dbReference type="ARBA" id="ARBA00022452"/>
    </source>
</evidence>
<evidence type="ECO:0000313" key="18">
    <source>
        <dbReference type="EMBL" id="MFC5769467.1"/>
    </source>
</evidence>
<organism evidence="18 19">
    <name type="scientific">Thauera sinica</name>
    <dbReference type="NCBI Taxonomy" id="2665146"/>
    <lineage>
        <taxon>Bacteria</taxon>
        <taxon>Pseudomonadati</taxon>
        <taxon>Pseudomonadota</taxon>
        <taxon>Betaproteobacteria</taxon>
        <taxon>Rhodocyclales</taxon>
        <taxon>Zoogloeaceae</taxon>
        <taxon>Thauera</taxon>
    </lineage>
</organism>
<dbReference type="Pfam" id="PF00593">
    <property type="entry name" value="TonB_dep_Rec_b-barrel"/>
    <property type="match status" value="1"/>
</dbReference>
<evidence type="ECO:0000256" key="2">
    <source>
        <dbReference type="ARBA" id="ARBA00009810"/>
    </source>
</evidence>
<keyword evidence="3 14" id="KW-0813">Transport</keyword>
<evidence type="ECO:0000256" key="13">
    <source>
        <dbReference type="ARBA" id="ARBA00023237"/>
    </source>
</evidence>
<evidence type="ECO:0000256" key="15">
    <source>
        <dbReference type="PROSITE-ProRule" id="PRU10144"/>
    </source>
</evidence>
<gene>
    <name evidence="18" type="ORF">ACFPTN_08775</name>
</gene>
<evidence type="ECO:0000256" key="6">
    <source>
        <dbReference type="ARBA" id="ARBA00022692"/>
    </source>
</evidence>
<evidence type="ECO:0000256" key="5">
    <source>
        <dbReference type="ARBA" id="ARBA00022496"/>
    </source>
</evidence>
<keyword evidence="4 14" id="KW-1134">Transmembrane beta strand</keyword>
<dbReference type="InterPro" id="IPR000531">
    <property type="entry name" value="Beta-barrel_TonB"/>
</dbReference>
<dbReference type="EMBL" id="JBHSOG010000030">
    <property type="protein sequence ID" value="MFC5769467.1"/>
    <property type="molecule type" value="Genomic_DNA"/>
</dbReference>
<proteinExistence type="inferred from homology"/>
<dbReference type="PANTHER" id="PTHR32552:SF82">
    <property type="entry name" value="FCUA PROTEIN"/>
    <property type="match status" value="1"/>
</dbReference>
<evidence type="ECO:0000259" key="17">
    <source>
        <dbReference type="SMART" id="SM00965"/>
    </source>
</evidence>
<keyword evidence="7" id="KW-0732">Signal</keyword>
<dbReference type="Gene3D" id="3.55.50.30">
    <property type="match status" value="1"/>
</dbReference>
<dbReference type="InterPro" id="IPR011662">
    <property type="entry name" value="Secretin/TonB_short_N"/>
</dbReference>
<keyword evidence="13 14" id="KW-0998">Cell outer membrane</keyword>
<dbReference type="SMART" id="SM00965">
    <property type="entry name" value="STN"/>
    <property type="match status" value="1"/>
</dbReference>
<evidence type="ECO:0000256" key="12">
    <source>
        <dbReference type="ARBA" id="ARBA00023170"/>
    </source>
</evidence>
<evidence type="ECO:0000256" key="14">
    <source>
        <dbReference type="PROSITE-ProRule" id="PRU01360"/>
    </source>
</evidence>
<dbReference type="InterPro" id="IPR036942">
    <property type="entry name" value="Beta-barrel_TonB_sf"/>
</dbReference>
<evidence type="ECO:0000256" key="9">
    <source>
        <dbReference type="ARBA" id="ARBA00023065"/>
    </source>
</evidence>
<dbReference type="SUPFAM" id="SSF56935">
    <property type="entry name" value="Porins"/>
    <property type="match status" value="1"/>
</dbReference>
<evidence type="ECO:0000256" key="7">
    <source>
        <dbReference type="ARBA" id="ARBA00022729"/>
    </source>
</evidence>
<dbReference type="RefSeq" id="WP_198363281.1">
    <property type="nucleotide sequence ID" value="NZ_JBHSOG010000030.1"/>
</dbReference>
<dbReference type="PROSITE" id="PS52016">
    <property type="entry name" value="TONB_DEPENDENT_REC_3"/>
    <property type="match status" value="1"/>
</dbReference>
<dbReference type="InterPro" id="IPR037066">
    <property type="entry name" value="Plug_dom_sf"/>
</dbReference>
<dbReference type="InterPro" id="IPR039426">
    <property type="entry name" value="TonB-dep_rcpt-like"/>
</dbReference>
<dbReference type="PANTHER" id="PTHR32552">
    <property type="entry name" value="FERRICHROME IRON RECEPTOR-RELATED"/>
    <property type="match status" value="1"/>
</dbReference>
<keyword evidence="12 18" id="KW-0675">Receptor</keyword>
<keyword evidence="10 16" id="KW-0798">TonB box</keyword>
<dbReference type="NCBIfam" id="TIGR01783">
    <property type="entry name" value="TonB-siderophor"/>
    <property type="match status" value="1"/>
</dbReference>
<keyword evidence="6 14" id="KW-0812">Transmembrane</keyword>
<feature type="domain" description="Secretin/TonB short N-terminal" evidence="17">
    <location>
        <begin position="79"/>
        <end position="130"/>
    </location>
</feature>
<dbReference type="PROSITE" id="PS01156">
    <property type="entry name" value="TONB_DEPENDENT_REC_2"/>
    <property type="match status" value="1"/>
</dbReference>
<dbReference type="InterPro" id="IPR012910">
    <property type="entry name" value="Plug_dom"/>
</dbReference>
<evidence type="ECO:0000256" key="1">
    <source>
        <dbReference type="ARBA" id="ARBA00004571"/>
    </source>
</evidence>
<feature type="short sequence motif" description="TonB C-terminal box" evidence="15">
    <location>
        <begin position="815"/>
        <end position="832"/>
    </location>
</feature>
<reference evidence="19" key="1">
    <citation type="journal article" date="2019" name="Int. J. Syst. Evol. Microbiol.">
        <title>The Global Catalogue of Microorganisms (GCM) 10K type strain sequencing project: providing services to taxonomists for standard genome sequencing and annotation.</title>
        <authorList>
            <consortium name="The Broad Institute Genomics Platform"/>
            <consortium name="The Broad Institute Genome Sequencing Center for Infectious Disease"/>
            <person name="Wu L."/>
            <person name="Ma J."/>
        </authorList>
    </citation>
    <scope>NUCLEOTIDE SEQUENCE [LARGE SCALE GENOMIC DNA]</scope>
    <source>
        <strain evidence="19">SHR3</strain>
    </source>
</reference>
<dbReference type="Pfam" id="PF07715">
    <property type="entry name" value="Plug"/>
    <property type="match status" value="1"/>
</dbReference>
<dbReference type="Gene3D" id="2.40.170.20">
    <property type="entry name" value="TonB-dependent receptor, beta-barrel domain"/>
    <property type="match status" value="1"/>
</dbReference>
<evidence type="ECO:0000313" key="19">
    <source>
        <dbReference type="Proteomes" id="UP001595974"/>
    </source>
</evidence>
<evidence type="ECO:0000256" key="3">
    <source>
        <dbReference type="ARBA" id="ARBA00022448"/>
    </source>
</evidence>
<evidence type="ECO:0000256" key="16">
    <source>
        <dbReference type="RuleBase" id="RU003357"/>
    </source>
</evidence>
<evidence type="ECO:0000256" key="11">
    <source>
        <dbReference type="ARBA" id="ARBA00023136"/>
    </source>
</evidence>
<keyword evidence="19" id="KW-1185">Reference proteome</keyword>
<dbReference type="Proteomes" id="UP001595974">
    <property type="component" value="Unassembled WGS sequence"/>
</dbReference>
<evidence type="ECO:0000256" key="8">
    <source>
        <dbReference type="ARBA" id="ARBA00023004"/>
    </source>
</evidence>